<dbReference type="EMBL" id="VCDN01000014">
    <property type="protein sequence ID" value="MDX7986663.1"/>
    <property type="molecule type" value="Genomic_DNA"/>
</dbReference>
<accession>A0ABU4S796</accession>
<feature type="transmembrane region" description="Helical" evidence="8">
    <location>
        <begin position="65"/>
        <end position="82"/>
    </location>
</feature>
<feature type="transmembrane region" description="Helical" evidence="8">
    <location>
        <begin position="94"/>
        <end position="113"/>
    </location>
</feature>
<proteinExistence type="inferred from homology"/>
<reference evidence="10" key="1">
    <citation type="journal article" date="2024" name="Toxins">
        <title>Genome Sequence Analysis of Native Xenorhabdus Strains Isolated from Entomopathogenic Nematodes in Argentina.</title>
        <authorList>
            <person name="Palma L."/>
            <person name="Frizzo L."/>
            <person name="Kaiser S."/>
            <person name="Berry C."/>
            <person name="Caballero P."/>
            <person name="Bode H.B."/>
            <person name="Del Valle E.E."/>
        </authorList>
    </citation>
    <scope>NUCLEOTIDE SEQUENCE [LARGE SCALE GENOMIC DNA]</scope>
    <source>
        <strain evidence="10">12</strain>
    </source>
</reference>
<evidence type="ECO:0000256" key="2">
    <source>
        <dbReference type="ARBA" id="ARBA00009142"/>
    </source>
</evidence>
<evidence type="ECO:0000313" key="9">
    <source>
        <dbReference type="EMBL" id="MDX7986663.1"/>
    </source>
</evidence>
<protein>
    <recommendedName>
        <fullName evidence="8">Probable membrane transporter protein</fullName>
    </recommendedName>
</protein>
<keyword evidence="6 8" id="KW-1133">Transmembrane helix</keyword>
<keyword evidence="5 8" id="KW-0812">Transmembrane</keyword>
<keyword evidence="10" id="KW-1185">Reference proteome</keyword>
<dbReference type="Pfam" id="PF01925">
    <property type="entry name" value="TauE"/>
    <property type="match status" value="1"/>
</dbReference>
<evidence type="ECO:0000256" key="3">
    <source>
        <dbReference type="ARBA" id="ARBA00022448"/>
    </source>
</evidence>
<dbReference type="PANTHER" id="PTHR30269:SF32">
    <property type="entry name" value="MEMBRANE TRANSPORTER PROTEIN-RELATED"/>
    <property type="match status" value="1"/>
</dbReference>
<feature type="transmembrane region" description="Helical" evidence="8">
    <location>
        <begin position="119"/>
        <end position="136"/>
    </location>
</feature>
<dbReference type="Proteomes" id="UP001271890">
    <property type="component" value="Unassembled WGS sequence"/>
</dbReference>
<evidence type="ECO:0000256" key="8">
    <source>
        <dbReference type="RuleBase" id="RU363041"/>
    </source>
</evidence>
<evidence type="ECO:0000313" key="10">
    <source>
        <dbReference type="Proteomes" id="UP001271890"/>
    </source>
</evidence>
<feature type="transmembrane region" description="Helical" evidence="8">
    <location>
        <begin position="24"/>
        <end position="45"/>
    </location>
</feature>
<dbReference type="InterPro" id="IPR002781">
    <property type="entry name" value="TM_pro_TauE-like"/>
</dbReference>
<feature type="transmembrane region" description="Helical" evidence="8">
    <location>
        <begin position="216"/>
        <end position="234"/>
    </location>
</feature>
<dbReference type="InterPro" id="IPR052017">
    <property type="entry name" value="TSUP"/>
</dbReference>
<keyword evidence="4 8" id="KW-1003">Cell membrane</keyword>
<keyword evidence="7 8" id="KW-0472">Membrane</keyword>
<evidence type="ECO:0000256" key="5">
    <source>
        <dbReference type="ARBA" id="ARBA00022692"/>
    </source>
</evidence>
<feature type="transmembrane region" description="Helical" evidence="8">
    <location>
        <begin position="148"/>
        <end position="172"/>
    </location>
</feature>
<feature type="transmembrane region" description="Helical" evidence="8">
    <location>
        <begin position="246"/>
        <end position="266"/>
    </location>
</feature>
<organism evidence="9 10">
    <name type="scientific">Xenorhabdus santafensis</name>
    <dbReference type="NCBI Taxonomy" id="2582833"/>
    <lineage>
        <taxon>Bacteria</taxon>
        <taxon>Pseudomonadati</taxon>
        <taxon>Pseudomonadota</taxon>
        <taxon>Gammaproteobacteria</taxon>
        <taxon>Enterobacterales</taxon>
        <taxon>Morganellaceae</taxon>
        <taxon>Xenorhabdus</taxon>
    </lineage>
</organism>
<name>A0ABU4S796_9GAMM</name>
<evidence type="ECO:0000256" key="7">
    <source>
        <dbReference type="ARBA" id="ARBA00023136"/>
    </source>
</evidence>
<gene>
    <name evidence="9" type="ORF">FE392_04835</name>
</gene>
<comment type="caution">
    <text evidence="9">The sequence shown here is derived from an EMBL/GenBank/DDBJ whole genome shotgun (WGS) entry which is preliminary data.</text>
</comment>
<evidence type="ECO:0000256" key="1">
    <source>
        <dbReference type="ARBA" id="ARBA00004651"/>
    </source>
</evidence>
<evidence type="ECO:0000256" key="4">
    <source>
        <dbReference type="ARBA" id="ARBA00022475"/>
    </source>
</evidence>
<evidence type="ECO:0000256" key="6">
    <source>
        <dbReference type="ARBA" id="ARBA00022989"/>
    </source>
</evidence>
<dbReference type="PANTHER" id="PTHR30269">
    <property type="entry name" value="TRANSMEMBRANE PROTEIN YFCA"/>
    <property type="match status" value="1"/>
</dbReference>
<sequence>MKRYFDRGIIYYKLSQRTELEGSILNLLVLCLVFITAALLHGISGIGFPIASTTSLSLFMPLKEAVVLALWPTLLVNVLSVISGGKIGNILYKYGLLALFSLIGSFIGAKLLFLINPAYLQILLSGVIAFYIFTNIRSSNFRLPENPIVLAFFGLAAGVIGGATNAMSPILIMCLLTMSNDRHEIARAANLCFLLGKISQLIVLRNEAFELFSSDYLWPVLILTVLSLFSLFIGTRLRKRISPQHFRWLVLILLGVLAVMSAVQALRALV</sequence>
<comment type="subcellular location">
    <subcellularLocation>
        <location evidence="1 8">Cell membrane</location>
        <topology evidence="1 8">Multi-pass membrane protein</topology>
    </subcellularLocation>
</comment>
<keyword evidence="3" id="KW-0813">Transport</keyword>
<comment type="similarity">
    <text evidence="2 8">Belongs to the 4-toluene sulfonate uptake permease (TSUP) (TC 2.A.102) family.</text>
</comment>